<evidence type="ECO:0000313" key="1">
    <source>
        <dbReference type="EMBL" id="JAH64060.1"/>
    </source>
</evidence>
<proteinExistence type="predicted"/>
<sequence>MERCSFPFFMFDNAAVPLRCEIVISCFLSLLLHC</sequence>
<reference evidence="1" key="1">
    <citation type="submission" date="2014-11" db="EMBL/GenBank/DDBJ databases">
        <authorList>
            <person name="Amaro Gonzalez C."/>
        </authorList>
    </citation>
    <scope>NUCLEOTIDE SEQUENCE</scope>
</reference>
<accession>A0A0E9UFP4</accession>
<name>A0A0E9UFP4_ANGAN</name>
<dbReference type="EMBL" id="GBXM01044517">
    <property type="protein sequence ID" value="JAH64060.1"/>
    <property type="molecule type" value="Transcribed_RNA"/>
</dbReference>
<reference evidence="1" key="2">
    <citation type="journal article" date="2015" name="Fish Shellfish Immunol.">
        <title>Early steps in the European eel (Anguilla anguilla)-Vibrio vulnificus interaction in the gills: Role of the RtxA13 toxin.</title>
        <authorList>
            <person name="Callol A."/>
            <person name="Pajuelo D."/>
            <person name="Ebbesson L."/>
            <person name="Teles M."/>
            <person name="MacKenzie S."/>
            <person name="Amaro C."/>
        </authorList>
    </citation>
    <scope>NUCLEOTIDE SEQUENCE</scope>
</reference>
<dbReference type="AlphaFoldDB" id="A0A0E9UFP4"/>
<protein>
    <submittedName>
        <fullName evidence="1">Uncharacterized protein</fullName>
    </submittedName>
</protein>
<organism evidence="1">
    <name type="scientific">Anguilla anguilla</name>
    <name type="common">European freshwater eel</name>
    <name type="synonym">Muraena anguilla</name>
    <dbReference type="NCBI Taxonomy" id="7936"/>
    <lineage>
        <taxon>Eukaryota</taxon>
        <taxon>Metazoa</taxon>
        <taxon>Chordata</taxon>
        <taxon>Craniata</taxon>
        <taxon>Vertebrata</taxon>
        <taxon>Euteleostomi</taxon>
        <taxon>Actinopterygii</taxon>
        <taxon>Neopterygii</taxon>
        <taxon>Teleostei</taxon>
        <taxon>Anguilliformes</taxon>
        <taxon>Anguillidae</taxon>
        <taxon>Anguilla</taxon>
    </lineage>
</organism>